<evidence type="ECO:0000256" key="6">
    <source>
        <dbReference type="ARBA" id="ARBA00023125"/>
    </source>
</evidence>
<evidence type="ECO:0000313" key="12">
    <source>
        <dbReference type="Proteomes" id="UP001251085"/>
    </source>
</evidence>
<dbReference type="EC" id="2.1.1.-" evidence="9"/>
<dbReference type="Pfam" id="PF01555">
    <property type="entry name" value="N6_N4_Mtase"/>
    <property type="match status" value="1"/>
</dbReference>
<evidence type="ECO:0000256" key="8">
    <source>
        <dbReference type="ARBA" id="ARBA00049120"/>
    </source>
</evidence>
<gene>
    <name evidence="11" type="ORF">RM190_21115</name>
</gene>
<dbReference type="SUPFAM" id="SSF53335">
    <property type="entry name" value="S-adenosyl-L-methionine-dependent methyltransferases"/>
    <property type="match status" value="2"/>
</dbReference>
<comment type="catalytic activity">
    <reaction evidence="8">
        <text>a 2'-deoxycytidine in DNA + S-adenosyl-L-methionine = an N(4)-methyl-2'-deoxycytidine in DNA + S-adenosyl-L-homocysteine + H(+)</text>
        <dbReference type="Rhea" id="RHEA:16857"/>
        <dbReference type="Rhea" id="RHEA-COMP:11369"/>
        <dbReference type="Rhea" id="RHEA-COMP:13674"/>
        <dbReference type="ChEBI" id="CHEBI:15378"/>
        <dbReference type="ChEBI" id="CHEBI:57856"/>
        <dbReference type="ChEBI" id="CHEBI:59789"/>
        <dbReference type="ChEBI" id="CHEBI:85452"/>
        <dbReference type="ChEBI" id="CHEBI:137933"/>
        <dbReference type="EC" id="2.1.1.113"/>
    </reaction>
</comment>
<dbReference type="PRINTS" id="PR00508">
    <property type="entry name" value="S21N4MTFRASE"/>
</dbReference>
<evidence type="ECO:0000256" key="4">
    <source>
        <dbReference type="ARBA" id="ARBA00022691"/>
    </source>
</evidence>
<dbReference type="InterPro" id="IPR017985">
    <property type="entry name" value="MeTrfase_CN4_CS"/>
</dbReference>
<protein>
    <recommendedName>
        <fullName evidence="9">Methyltransferase</fullName>
        <ecNumber evidence="9">2.1.1.-</ecNumber>
    </recommendedName>
</protein>
<reference evidence="12" key="1">
    <citation type="submission" date="2023-07" db="EMBL/GenBank/DDBJ databases">
        <title>Characterization of two Paracoccaceae strains isolated from Phycosphere and proposal of Xinfangfangia lacusdiani sp. nov.</title>
        <authorList>
            <person name="Deng Y."/>
            <person name="Zhang Y.Q."/>
        </authorList>
    </citation>
    <scope>NUCLEOTIDE SEQUENCE [LARGE SCALE GENOMIC DNA]</scope>
    <source>
        <strain evidence="12">CPCC 101403</strain>
    </source>
</reference>
<proteinExistence type="inferred from homology"/>
<dbReference type="Gene3D" id="3.40.50.150">
    <property type="entry name" value="Vaccinia Virus protein VP39"/>
    <property type="match status" value="2"/>
</dbReference>
<organism evidence="11 12">
    <name type="scientific">Paracoccus broussonetiae</name>
    <dbReference type="NCBI Taxonomy" id="3075834"/>
    <lineage>
        <taxon>Bacteria</taxon>
        <taxon>Pseudomonadati</taxon>
        <taxon>Pseudomonadota</taxon>
        <taxon>Alphaproteobacteria</taxon>
        <taxon>Rhodobacterales</taxon>
        <taxon>Paracoccaceae</taxon>
        <taxon>Paracoccus</taxon>
    </lineage>
</organism>
<evidence type="ECO:0000256" key="3">
    <source>
        <dbReference type="ARBA" id="ARBA00022679"/>
    </source>
</evidence>
<evidence type="ECO:0000259" key="10">
    <source>
        <dbReference type="Pfam" id="PF01555"/>
    </source>
</evidence>
<keyword evidence="3" id="KW-0808">Transferase</keyword>
<evidence type="ECO:0000256" key="9">
    <source>
        <dbReference type="RuleBase" id="RU362026"/>
    </source>
</evidence>
<keyword evidence="5" id="KW-0680">Restriction system</keyword>
<comment type="catalytic activity">
    <reaction evidence="7">
        <text>a 2'-deoxyadenosine in DNA + S-adenosyl-L-methionine = an N(6)-methyl-2'-deoxyadenosine in DNA + S-adenosyl-L-homocysteine + H(+)</text>
        <dbReference type="Rhea" id="RHEA:15197"/>
        <dbReference type="Rhea" id="RHEA-COMP:12418"/>
        <dbReference type="Rhea" id="RHEA-COMP:12419"/>
        <dbReference type="ChEBI" id="CHEBI:15378"/>
        <dbReference type="ChEBI" id="CHEBI:57856"/>
        <dbReference type="ChEBI" id="CHEBI:59789"/>
        <dbReference type="ChEBI" id="CHEBI:90615"/>
        <dbReference type="ChEBI" id="CHEBI:90616"/>
        <dbReference type="EC" id="2.1.1.72"/>
    </reaction>
</comment>
<comment type="similarity">
    <text evidence="1">Belongs to the N(4)/N(6)-methyltransferase family. N(4) subfamily.</text>
</comment>
<dbReference type="EMBL" id="JAVRQI010000021">
    <property type="protein sequence ID" value="MDT1064375.1"/>
    <property type="molecule type" value="Genomic_DNA"/>
</dbReference>
<dbReference type="GO" id="GO:0032259">
    <property type="term" value="P:methylation"/>
    <property type="evidence" value="ECO:0007669"/>
    <property type="project" value="UniProtKB-KW"/>
</dbReference>
<name>A0ABU3EJU2_9RHOB</name>
<keyword evidence="6" id="KW-0238">DNA-binding</keyword>
<evidence type="ECO:0000256" key="2">
    <source>
        <dbReference type="ARBA" id="ARBA00022603"/>
    </source>
</evidence>
<accession>A0ABU3EJU2</accession>
<keyword evidence="2 11" id="KW-0489">Methyltransferase</keyword>
<evidence type="ECO:0000313" key="11">
    <source>
        <dbReference type="EMBL" id="MDT1064375.1"/>
    </source>
</evidence>
<keyword evidence="12" id="KW-1185">Reference proteome</keyword>
<sequence>MNQLSFFDEPPAATLDAPLSERAVEDFIENVAEFDQFGTKTARDIIDEIPYFVNEFWTAGQRQAHSIHEISYRACFKAQLPQFFIERLTRPGDVVHDPFMGRGTTPVQAALMGRQAFGNDINPLSVLLTRPRLAPVDQGAVDKALRSVDYNSGKIRRDDLKAFYHPETLAGLEALRDWIDVHAPIGDHTPDPVADWIRMVSINRLSGHSPGFFSGRSMPPNQAVSVKAQLKINEKLGVTPPPRDIAAVVSKKTRTLLKDGQAPSQVRHSLHVGSAWDTPGIAERSVDLVVTSPPFLDIVQYALDNWLRCWFAGIDPETVKIAMHRTEESWTEMVHNVLAEQARIVRSGGHVAFEVGEVRNGKVLLEKLVWRATEGLPFERLGVLVNDQEFTKTANCWGVNNGSKGTNTNRIVVLRRH</sequence>
<dbReference type="InterPro" id="IPR001091">
    <property type="entry name" value="RM_Methyltransferase"/>
</dbReference>
<dbReference type="InterPro" id="IPR029063">
    <property type="entry name" value="SAM-dependent_MTases_sf"/>
</dbReference>
<evidence type="ECO:0000256" key="5">
    <source>
        <dbReference type="ARBA" id="ARBA00022747"/>
    </source>
</evidence>
<dbReference type="Proteomes" id="UP001251085">
    <property type="component" value="Unassembled WGS sequence"/>
</dbReference>
<dbReference type="PROSITE" id="PS00093">
    <property type="entry name" value="N4_MTASE"/>
    <property type="match status" value="1"/>
</dbReference>
<keyword evidence="4" id="KW-0949">S-adenosyl-L-methionine</keyword>
<comment type="caution">
    <text evidence="11">The sequence shown here is derived from an EMBL/GenBank/DDBJ whole genome shotgun (WGS) entry which is preliminary data.</text>
</comment>
<feature type="domain" description="DNA methylase N-4/N-6" evidence="10">
    <location>
        <begin position="54"/>
        <end position="123"/>
    </location>
</feature>
<dbReference type="RefSeq" id="WP_311761464.1">
    <property type="nucleotide sequence ID" value="NZ_JAVRQI010000021.1"/>
</dbReference>
<dbReference type="InterPro" id="IPR002941">
    <property type="entry name" value="DNA_methylase_N4/N6"/>
</dbReference>
<dbReference type="GO" id="GO:0008168">
    <property type="term" value="F:methyltransferase activity"/>
    <property type="evidence" value="ECO:0007669"/>
    <property type="project" value="UniProtKB-KW"/>
</dbReference>
<evidence type="ECO:0000256" key="1">
    <source>
        <dbReference type="ARBA" id="ARBA00010203"/>
    </source>
</evidence>
<evidence type="ECO:0000256" key="7">
    <source>
        <dbReference type="ARBA" id="ARBA00047942"/>
    </source>
</evidence>